<gene>
    <name evidence="1" type="ORF">LDCGVIBL_CDS0053</name>
</gene>
<accession>A0AAU8HY88</accession>
<sequence length="122" mass="13714">MSIAITGYFIVNSRGYKTAIALSAGLAEGMMFVANPVRNRSITTLREMHHFVSNRLAADPQARIEDSEGNVLEQRELFDFAAYSRYRTTASARKIVVDKDGFKFAHLTQPEMNEVYSSIFNA</sequence>
<protein>
    <submittedName>
        <fullName evidence="1">Uncharacterized protein</fullName>
    </submittedName>
</protein>
<organism evidence="1">
    <name type="scientific">Rhizobium phage LG08</name>
    <dbReference type="NCBI Taxonomy" id="3129229"/>
    <lineage>
        <taxon>Viruses</taxon>
        <taxon>Duplodnaviria</taxon>
        <taxon>Heunggongvirae</taxon>
        <taxon>Uroviricota</taxon>
        <taxon>Caudoviricetes</taxon>
    </lineage>
</organism>
<dbReference type="EMBL" id="PP429226">
    <property type="protein sequence ID" value="XCI77411.1"/>
    <property type="molecule type" value="Genomic_DNA"/>
</dbReference>
<evidence type="ECO:0000313" key="1">
    <source>
        <dbReference type="EMBL" id="XCI77411.1"/>
    </source>
</evidence>
<reference evidence="1" key="1">
    <citation type="submission" date="2024-03" db="EMBL/GenBank/DDBJ databases">
        <authorList>
            <person name="Chantapakul B."/>
            <person name="Wang S."/>
        </authorList>
    </citation>
    <scope>NUCLEOTIDE SEQUENCE</scope>
</reference>
<name>A0AAU8HY88_9CAUD</name>
<proteinExistence type="predicted"/>